<dbReference type="eggNOG" id="COG1765">
    <property type="taxonomic scope" value="Bacteria"/>
</dbReference>
<dbReference type="HOGENOM" id="CLU_100275_4_1_7"/>
<reference evidence="1" key="1">
    <citation type="submission" date="2011-11" db="EMBL/GenBank/DDBJ databases">
        <title>Improved High-Quality Draft sequence of Desulfovibrio sp. U5L.</title>
        <authorList>
            <consortium name="US DOE Joint Genome Institute"/>
            <person name="Lucas S."/>
            <person name="Han J."/>
            <person name="Lapidus A."/>
            <person name="Cheng J.-F."/>
            <person name="Goodwin L."/>
            <person name="Pitluck S."/>
            <person name="Peters L."/>
            <person name="Ovchinnikova G."/>
            <person name="Held B."/>
            <person name="Detter J.C."/>
            <person name="Han C."/>
            <person name="Tapia R."/>
            <person name="Land M."/>
            <person name="Hauser L."/>
            <person name="Kyrpides N."/>
            <person name="Ivanova N."/>
            <person name="Pagani I."/>
            <person name="Gabster J."/>
            <person name="Walker C."/>
            <person name="Stolyar S."/>
            <person name="Stahl D."/>
            <person name="Arkin A."/>
            <person name="Dehal P."/>
            <person name="Hazen T."/>
            <person name="Woyke T."/>
        </authorList>
    </citation>
    <scope>NUCLEOTIDE SEQUENCE [LARGE SCALE GENOMIC DNA]</scope>
    <source>
        <strain evidence="1">U5L</strain>
    </source>
</reference>
<proteinExistence type="predicted"/>
<dbReference type="InterPro" id="IPR036102">
    <property type="entry name" value="OsmC/Ohrsf"/>
</dbReference>
<dbReference type="EMBL" id="JH600068">
    <property type="protein sequence ID" value="EIG53762.1"/>
    <property type="molecule type" value="Genomic_DNA"/>
</dbReference>
<dbReference type="PANTHER" id="PTHR39624:SF2">
    <property type="entry name" value="OSMC-LIKE PROTEIN"/>
    <property type="match status" value="1"/>
</dbReference>
<evidence type="ECO:0000313" key="1">
    <source>
        <dbReference type="EMBL" id="EIG53762.1"/>
    </source>
</evidence>
<dbReference type="InterPro" id="IPR003718">
    <property type="entry name" value="OsmC/Ohr_fam"/>
</dbReference>
<organism evidence="1">
    <name type="scientific">Desulfovibrio sp. U5L</name>
    <dbReference type="NCBI Taxonomy" id="596152"/>
    <lineage>
        <taxon>Bacteria</taxon>
        <taxon>Pseudomonadati</taxon>
        <taxon>Thermodesulfobacteriota</taxon>
        <taxon>Desulfovibrionia</taxon>
        <taxon>Desulfovibrionales</taxon>
        <taxon>Desulfovibrionaceae</taxon>
        <taxon>Desulfovibrio</taxon>
    </lineage>
</organism>
<dbReference type="PANTHER" id="PTHR39624">
    <property type="entry name" value="PROTEIN INVOLVED IN RIMO-MEDIATED BETA-METHYLTHIOLATION OF RIBOSOMAL PROTEIN S12 YCAO"/>
    <property type="match status" value="1"/>
</dbReference>
<protein>
    <submittedName>
        <fullName evidence="1">Putative redox protein, regulator of disulfide bond formation</fullName>
    </submittedName>
</protein>
<name>I2Q1V6_9BACT</name>
<dbReference type="AlphaFoldDB" id="I2Q1V6"/>
<dbReference type="STRING" id="596152.DesU5LDRAFT_2093"/>
<dbReference type="Pfam" id="PF02566">
    <property type="entry name" value="OsmC"/>
    <property type="match status" value="1"/>
</dbReference>
<accession>I2Q1V6</accession>
<dbReference type="Gene3D" id="3.30.300.20">
    <property type="match status" value="1"/>
</dbReference>
<gene>
    <name evidence="1" type="ORF">DesU5LDRAFT_2093</name>
</gene>
<dbReference type="InterPro" id="IPR015946">
    <property type="entry name" value="KH_dom-like_a/b"/>
</dbReference>
<dbReference type="OrthoDB" id="9789573at2"/>
<sequence length="126" mass="13536">MIRCRSQETPYRTVFTNGLFSGVCDASPDKGGAGEGFRPHELLEAALGSCLAMTLSMYARHHGIALAGAEVAVSLDRTEPGVTAFVCRIELSGDLTDIERTRLLRAARACPVRKTLSGQLVVVEKD</sequence>
<dbReference type="SUPFAM" id="SSF82784">
    <property type="entry name" value="OsmC-like"/>
    <property type="match status" value="1"/>
</dbReference>